<dbReference type="Gene3D" id="3.40.50.450">
    <property type="match status" value="1"/>
</dbReference>
<sequence>MLQSNTQAILLLCASFGQKRDTEPKPLTLGEYNSLAGWLLEQEMTPGDLLNSTHKNKLLSATIGKLDSNRLVALLERGMMLSLAMEKWTNQGLWILGRSDSQYPKCLKQKLQHSAPAILYGVGNIELLTQGGLAIVGSRDVDEDAINYTNKVVQNCAAQGIQVVSGGARGIDQVSMLGALEFGGTAVGVLADSLSKAAVAGKYRPGIKEGRLTLISPYDPDSGFDVGNAMGRNKYIYALSDRALIVSSSFDQGGTWAGAIEALKKNIVPVFVRLEGNIPEGNKQLILNGAKPFEPTPHTSSLPTENPTEEVETPHTSSSLPTENPTEEVAGKLDKPKDIIYELVLPVLLEYLEQPLDEKSLAEYLDIQVGQMQKWLKRAVEEGKVIKTKNPVRYCLKHSAKQLLAKLEAKTE</sequence>
<dbReference type="AlphaFoldDB" id="A0A941JR97"/>
<accession>A0A941JR97</accession>
<evidence type="ECO:0000313" key="5">
    <source>
        <dbReference type="Proteomes" id="UP000767446"/>
    </source>
</evidence>
<dbReference type="InterPro" id="IPR003488">
    <property type="entry name" value="DprA"/>
</dbReference>
<evidence type="ECO:0000256" key="1">
    <source>
        <dbReference type="ARBA" id="ARBA00006525"/>
    </source>
</evidence>
<dbReference type="PANTHER" id="PTHR43022:SF1">
    <property type="entry name" value="PROTEIN SMF"/>
    <property type="match status" value="1"/>
</dbReference>
<dbReference type="PANTHER" id="PTHR43022">
    <property type="entry name" value="PROTEIN SMF"/>
    <property type="match status" value="1"/>
</dbReference>
<name>A0A941JR97_9CHRO</name>
<feature type="domain" description="Smf/DprA SLOG" evidence="3">
    <location>
        <begin position="96"/>
        <end position="294"/>
    </location>
</feature>
<dbReference type="SUPFAM" id="SSF102405">
    <property type="entry name" value="MCP/YpsA-like"/>
    <property type="match status" value="1"/>
</dbReference>
<evidence type="ECO:0000313" key="4">
    <source>
        <dbReference type="EMBL" id="MBR8826601.1"/>
    </source>
</evidence>
<evidence type="ECO:0000259" key="3">
    <source>
        <dbReference type="Pfam" id="PF02481"/>
    </source>
</evidence>
<comment type="similarity">
    <text evidence="1">Belongs to the DprA/Smf family.</text>
</comment>
<protein>
    <submittedName>
        <fullName evidence="4">DNA-protecting protein DprA</fullName>
    </submittedName>
</protein>
<reference evidence="4" key="1">
    <citation type="submission" date="2021-02" db="EMBL/GenBank/DDBJ databases">
        <title>Metagenome analyses of Stigonema ocellatum DSM 106950, Chlorogloea purpurea SAG 13.99 and Gomphosphaeria aponina DSM 107014.</title>
        <authorList>
            <person name="Marter P."/>
            <person name="Huang S."/>
        </authorList>
    </citation>
    <scope>NUCLEOTIDE SEQUENCE</scope>
    <source>
        <strain evidence="4">JP213</strain>
    </source>
</reference>
<comment type="caution">
    <text evidence="4">The sequence shown here is derived from an EMBL/GenBank/DDBJ whole genome shotgun (WGS) entry which is preliminary data.</text>
</comment>
<dbReference type="GO" id="GO:0009294">
    <property type="term" value="P:DNA-mediated transformation"/>
    <property type="evidence" value="ECO:0007669"/>
    <property type="project" value="InterPro"/>
</dbReference>
<gene>
    <name evidence="4" type="ORF">DSM107014_01630</name>
</gene>
<feature type="region of interest" description="Disordered" evidence="2">
    <location>
        <begin position="288"/>
        <end position="331"/>
    </location>
</feature>
<dbReference type="Pfam" id="PF02481">
    <property type="entry name" value="DNA_processg_A"/>
    <property type="match status" value="1"/>
</dbReference>
<dbReference type="EMBL" id="JADQBC010000006">
    <property type="protein sequence ID" value="MBR8826601.1"/>
    <property type="molecule type" value="Genomic_DNA"/>
</dbReference>
<proteinExistence type="inferred from homology"/>
<organism evidence="4 5">
    <name type="scientific">Gomphosphaeria aponina SAG 52.96 = DSM 107014</name>
    <dbReference type="NCBI Taxonomy" id="1521640"/>
    <lineage>
        <taxon>Bacteria</taxon>
        <taxon>Bacillati</taxon>
        <taxon>Cyanobacteriota</taxon>
        <taxon>Cyanophyceae</taxon>
        <taxon>Oscillatoriophycideae</taxon>
        <taxon>Chroococcales</taxon>
        <taxon>Gomphosphaeriaceae</taxon>
        <taxon>Gomphosphaeria</taxon>
    </lineage>
</organism>
<evidence type="ECO:0000256" key="2">
    <source>
        <dbReference type="SAM" id="MobiDB-lite"/>
    </source>
</evidence>
<dbReference type="Proteomes" id="UP000767446">
    <property type="component" value="Unassembled WGS sequence"/>
</dbReference>
<dbReference type="InterPro" id="IPR057666">
    <property type="entry name" value="DrpA_SLOG"/>
</dbReference>